<reference evidence="2 3" key="1">
    <citation type="submission" date="2018-08" db="EMBL/GenBank/DDBJ databases">
        <title>Complete genome sequence of JP2-74.</title>
        <authorList>
            <person name="Wu L."/>
        </authorList>
    </citation>
    <scope>NUCLEOTIDE SEQUENCE [LARGE SCALE GENOMIC DNA]</scope>
    <source>
        <strain evidence="2 3">JP2-74</strain>
    </source>
</reference>
<gene>
    <name evidence="2" type="ORF">D1345_17115</name>
</gene>
<dbReference type="GO" id="GO:1990189">
    <property type="term" value="F:protein N-terminal-serine acetyltransferase activity"/>
    <property type="evidence" value="ECO:0007669"/>
    <property type="project" value="TreeGrafter"/>
</dbReference>
<dbReference type="Pfam" id="PF13302">
    <property type="entry name" value="Acetyltransf_3"/>
    <property type="match status" value="1"/>
</dbReference>
<evidence type="ECO:0000313" key="3">
    <source>
        <dbReference type="Proteomes" id="UP000259465"/>
    </source>
</evidence>
<dbReference type="InterPro" id="IPR000182">
    <property type="entry name" value="GNAT_dom"/>
</dbReference>
<dbReference type="AlphaFoldDB" id="A0AAD0W9T3"/>
<evidence type="ECO:0000313" key="2">
    <source>
        <dbReference type="EMBL" id="AXT47786.1"/>
    </source>
</evidence>
<protein>
    <submittedName>
        <fullName evidence="2">N-acetyltransferase</fullName>
    </submittedName>
</protein>
<sequence>MCVSPRSTAVFRTCPSFPTRSRKSRSLRIDLPAGGWSRLLHSSVIAGACMSEPLPAHVSLSAPELSDAPALFALINANRDALRPWMPWEPLTRSEADSRAFLESAAVGRQIGKAYTWLVLRGGELAGVCDLHAIDALNGHAFVGYWLDSRQVGQGVMQAALRLLLAEAFGPLGLHRVAIDAAADNRRSCAVAERLGFRYEGVLREYLLLQGRYCDARQYSLLAHEWTC</sequence>
<name>A0AAD0W9T3_9NEIS</name>
<dbReference type="KEGG" id="crz:D1345_17115"/>
<accession>A0AAD0W9T3</accession>
<dbReference type="PANTHER" id="PTHR43441">
    <property type="entry name" value="RIBOSOMAL-PROTEIN-SERINE ACETYLTRANSFERASE"/>
    <property type="match status" value="1"/>
</dbReference>
<keyword evidence="3" id="KW-1185">Reference proteome</keyword>
<dbReference type="EMBL" id="CP031968">
    <property type="protein sequence ID" value="AXT47786.1"/>
    <property type="molecule type" value="Genomic_DNA"/>
</dbReference>
<dbReference type="GO" id="GO:0008999">
    <property type="term" value="F:protein-N-terminal-alanine acetyltransferase activity"/>
    <property type="evidence" value="ECO:0007669"/>
    <property type="project" value="TreeGrafter"/>
</dbReference>
<dbReference type="InterPro" id="IPR016181">
    <property type="entry name" value="Acyl_CoA_acyltransferase"/>
</dbReference>
<dbReference type="Proteomes" id="UP000259465">
    <property type="component" value="Chromosome"/>
</dbReference>
<dbReference type="InterPro" id="IPR051908">
    <property type="entry name" value="Ribosomal_N-acetyltransferase"/>
</dbReference>
<feature type="domain" description="N-acetyltransferase" evidence="1">
    <location>
        <begin position="58"/>
        <end position="224"/>
    </location>
</feature>
<dbReference type="PROSITE" id="PS51186">
    <property type="entry name" value="GNAT"/>
    <property type="match status" value="1"/>
</dbReference>
<organism evidence="2 3">
    <name type="scientific">Chromobacterium rhizoryzae</name>
    <dbReference type="NCBI Taxonomy" id="1778675"/>
    <lineage>
        <taxon>Bacteria</taxon>
        <taxon>Pseudomonadati</taxon>
        <taxon>Pseudomonadota</taxon>
        <taxon>Betaproteobacteria</taxon>
        <taxon>Neisseriales</taxon>
        <taxon>Chromobacteriaceae</taxon>
        <taxon>Chromobacterium</taxon>
    </lineage>
</organism>
<dbReference type="SUPFAM" id="SSF55729">
    <property type="entry name" value="Acyl-CoA N-acyltransferases (Nat)"/>
    <property type="match status" value="1"/>
</dbReference>
<dbReference type="Gene3D" id="3.40.630.30">
    <property type="match status" value="1"/>
</dbReference>
<dbReference type="PANTHER" id="PTHR43441:SF11">
    <property type="entry name" value="RIBOSOMAL-PROTEIN-SERINE ACETYLTRANSFERASE"/>
    <property type="match status" value="1"/>
</dbReference>
<proteinExistence type="predicted"/>
<dbReference type="GO" id="GO:0005737">
    <property type="term" value="C:cytoplasm"/>
    <property type="evidence" value="ECO:0007669"/>
    <property type="project" value="TreeGrafter"/>
</dbReference>
<evidence type="ECO:0000259" key="1">
    <source>
        <dbReference type="PROSITE" id="PS51186"/>
    </source>
</evidence>